<dbReference type="Pfam" id="PF17954">
    <property type="entry name" value="Pirin_C_2"/>
    <property type="match status" value="1"/>
</dbReference>
<dbReference type="PANTHER" id="PTHR43212">
    <property type="entry name" value="QUERCETIN 2,3-DIOXYGENASE"/>
    <property type="match status" value="1"/>
</dbReference>
<dbReference type="PANTHER" id="PTHR43212:SF3">
    <property type="entry name" value="QUERCETIN 2,3-DIOXYGENASE"/>
    <property type="match status" value="1"/>
</dbReference>
<dbReference type="InterPro" id="IPR012093">
    <property type="entry name" value="Pirin"/>
</dbReference>
<keyword evidence="6" id="KW-1185">Reference proteome</keyword>
<feature type="domain" description="Quercetin 2,3-dioxygenase C-terminal cupin" evidence="4">
    <location>
        <begin position="158"/>
        <end position="243"/>
    </location>
</feature>
<dbReference type="InterPro" id="IPR011051">
    <property type="entry name" value="RmlC_Cupin_sf"/>
</dbReference>
<evidence type="ECO:0000256" key="2">
    <source>
        <dbReference type="RuleBase" id="RU003457"/>
    </source>
</evidence>
<dbReference type="CDD" id="cd20311">
    <property type="entry name" value="cupin_Yhhw_C"/>
    <property type="match status" value="1"/>
</dbReference>
<dbReference type="SUPFAM" id="SSF51182">
    <property type="entry name" value="RmlC-like cupins"/>
    <property type="match status" value="1"/>
</dbReference>
<dbReference type="Proteomes" id="UP001596492">
    <property type="component" value="Unassembled WGS sequence"/>
</dbReference>
<evidence type="ECO:0000256" key="1">
    <source>
        <dbReference type="ARBA" id="ARBA00008416"/>
    </source>
</evidence>
<name>A0ABW2IHZ2_9PROT</name>
<dbReference type="Gene3D" id="2.60.120.10">
    <property type="entry name" value="Jelly Rolls"/>
    <property type="match status" value="2"/>
</dbReference>
<dbReference type="PIRSF" id="PIRSF006232">
    <property type="entry name" value="Pirin"/>
    <property type="match status" value="1"/>
</dbReference>
<dbReference type="EMBL" id="JBHTBR010000002">
    <property type="protein sequence ID" value="MFC7290561.1"/>
    <property type="molecule type" value="Genomic_DNA"/>
</dbReference>
<comment type="caution">
    <text evidence="5">The sequence shown here is derived from an EMBL/GenBank/DDBJ whole genome shotgun (WGS) entry which is preliminary data.</text>
</comment>
<dbReference type="Pfam" id="PF02678">
    <property type="entry name" value="Pirin"/>
    <property type="match status" value="1"/>
</dbReference>
<dbReference type="InterPro" id="IPR003829">
    <property type="entry name" value="Pirin_N_dom"/>
</dbReference>
<sequence length="247" mass="27447">MAISTQNRIPKEAFTLRPSNERGMVDLGWLKSAHSFSFGQYFDPEHIQFESLRVINDDFIQSGKGFPQHPHKNAEIFSYVLKGQLEHKDSMGNGSVVKSGGIQYMSAGSGVTHSEFNPSQSEDVRLLQIWLLPNVENESPLYDTLDLTPEDKDGKLKLFLSRDGREGSMRIKSDADIYAATLQGNQNIEYNIFDGHKAWIQVARGSLRVNGQTLTAGDGLAINKGGGIVLSNGQDSEFILFDLESRH</sequence>
<evidence type="ECO:0000313" key="6">
    <source>
        <dbReference type="Proteomes" id="UP001596492"/>
    </source>
</evidence>
<dbReference type="InterPro" id="IPR041602">
    <property type="entry name" value="Quercetinase_C"/>
</dbReference>
<proteinExistence type="inferred from homology"/>
<reference evidence="6" key="1">
    <citation type="journal article" date="2019" name="Int. J. Syst. Evol. Microbiol.">
        <title>The Global Catalogue of Microorganisms (GCM) 10K type strain sequencing project: providing services to taxonomists for standard genome sequencing and annotation.</title>
        <authorList>
            <consortium name="The Broad Institute Genomics Platform"/>
            <consortium name="The Broad Institute Genome Sequencing Center for Infectious Disease"/>
            <person name="Wu L."/>
            <person name="Ma J."/>
        </authorList>
    </citation>
    <scope>NUCLEOTIDE SEQUENCE [LARGE SCALE GENOMIC DNA]</scope>
    <source>
        <strain evidence="6">CCUG 51308</strain>
    </source>
</reference>
<protein>
    <submittedName>
        <fullName evidence="5">Pirin family protein</fullName>
    </submittedName>
</protein>
<accession>A0ABW2IHZ2</accession>
<evidence type="ECO:0000259" key="3">
    <source>
        <dbReference type="Pfam" id="PF02678"/>
    </source>
</evidence>
<gene>
    <name evidence="5" type="ORF">ACFQS8_02945</name>
</gene>
<feature type="domain" description="Pirin N-terminal" evidence="3">
    <location>
        <begin position="24"/>
        <end position="131"/>
    </location>
</feature>
<dbReference type="InterPro" id="IPR014710">
    <property type="entry name" value="RmlC-like_jellyroll"/>
</dbReference>
<evidence type="ECO:0000313" key="5">
    <source>
        <dbReference type="EMBL" id="MFC7290561.1"/>
    </source>
</evidence>
<dbReference type="RefSeq" id="WP_382165551.1">
    <property type="nucleotide sequence ID" value="NZ_JBHTBR010000002.1"/>
</dbReference>
<evidence type="ECO:0000259" key="4">
    <source>
        <dbReference type="Pfam" id="PF17954"/>
    </source>
</evidence>
<organism evidence="5 6">
    <name type="scientific">Hirschia litorea</name>
    <dbReference type="NCBI Taxonomy" id="1199156"/>
    <lineage>
        <taxon>Bacteria</taxon>
        <taxon>Pseudomonadati</taxon>
        <taxon>Pseudomonadota</taxon>
        <taxon>Alphaproteobacteria</taxon>
        <taxon>Hyphomonadales</taxon>
        <taxon>Hyphomonadaceae</taxon>
        <taxon>Hirschia</taxon>
    </lineage>
</organism>
<dbReference type="CDD" id="cd02910">
    <property type="entry name" value="cupin_Yhhw_N"/>
    <property type="match status" value="1"/>
</dbReference>
<comment type="similarity">
    <text evidence="1 2">Belongs to the pirin family.</text>
</comment>